<feature type="chain" id="PRO_5037491821" evidence="7">
    <location>
        <begin position="21"/>
        <end position="134"/>
    </location>
</feature>
<dbReference type="Proteomes" id="UP000679352">
    <property type="component" value="Plasmid p2"/>
</dbReference>
<evidence type="ECO:0000256" key="3">
    <source>
        <dbReference type="ARBA" id="ARBA00022723"/>
    </source>
</evidence>
<keyword evidence="9" id="KW-0614">Plasmid</keyword>
<sequence>MTLRYLLVPLCLALPLGAPAALADTSAFDTIKIEAGAKLFDAECRRCHATDATHESYGPKLEGVIGRRAGSVADYPYSPALQTAGFVWTEPALKAWMADNQGFVPGTKMRHVGITDPVVEEFILAYLRSVQGGN</sequence>
<geneLocation type="plasmid" evidence="9 10">
    <name>p2</name>
</geneLocation>
<dbReference type="EMBL" id="CP076363">
    <property type="protein sequence ID" value="QWK92679.1"/>
    <property type="molecule type" value="Genomic_DNA"/>
</dbReference>
<evidence type="ECO:0000256" key="2">
    <source>
        <dbReference type="ARBA" id="ARBA00022617"/>
    </source>
</evidence>
<dbReference type="InterPro" id="IPR036909">
    <property type="entry name" value="Cyt_c-like_dom_sf"/>
</dbReference>
<proteinExistence type="predicted"/>
<name>A0A975PAC5_9RHOB</name>
<protein>
    <submittedName>
        <fullName evidence="9">C-type cytochrome</fullName>
    </submittedName>
</protein>
<dbReference type="PANTHER" id="PTHR11961">
    <property type="entry name" value="CYTOCHROME C"/>
    <property type="match status" value="1"/>
</dbReference>
<gene>
    <name evidence="9" type="ORF">KM031_18695</name>
</gene>
<organism evidence="9 10">
    <name type="scientific">Gemmobacter fulvus</name>
    <dbReference type="NCBI Taxonomy" id="2840474"/>
    <lineage>
        <taxon>Bacteria</taxon>
        <taxon>Pseudomonadati</taxon>
        <taxon>Pseudomonadota</taxon>
        <taxon>Alphaproteobacteria</taxon>
        <taxon>Rhodobacterales</taxon>
        <taxon>Paracoccaceae</taxon>
        <taxon>Gemmobacter</taxon>
    </lineage>
</organism>
<keyword evidence="7" id="KW-0732">Signal</keyword>
<feature type="signal peptide" evidence="7">
    <location>
        <begin position="1"/>
        <end position="20"/>
    </location>
</feature>
<keyword evidence="3 6" id="KW-0479">Metal-binding</keyword>
<reference evidence="9" key="1">
    <citation type="submission" date="2021-06" db="EMBL/GenBank/DDBJ databases">
        <authorList>
            <person name="Lee C.-S."/>
            <person name="Jin L."/>
        </authorList>
    </citation>
    <scope>NUCLEOTIDE SEQUENCE</scope>
    <source>
        <strain evidence="9">Con5</strain>
        <plasmid evidence="9">p2</plasmid>
    </source>
</reference>
<dbReference type="GO" id="GO:0046872">
    <property type="term" value="F:metal ion binding"/>
    <property type="evidence" value="ECO:0007669"/>
    <property type="project" value="UniProtKB-KW"/>
</dbReference>
<keyword evidence="10" id="KW-1185">Reference proteome</keyword>
<evidence type="ECO:0000256" key="6">
    <source>
        <dbReference type="PROSITE-ProRule" id="PRU00433"/>
    </source>
</evidence>
<keyword evidence="4" id="KW-0249">Electron transport</keyword>
<dbReference type="PROSITE" id="PS51007">
    <property type="entry name" value="CYTC"/>
    <property type="match status" value="1"/>
</dbReference>
<dbReference type="InterPro" id="IPR002327">
    <property type="entry name" value="Cyt_c_1A/1B"/>
</dbReference>
<dbReference type="SUPFAM" id="SSF46626">
    <property type="entry name" value="Cytochrome c"/>
    <property type="match status" value="1"/>
</dbReference>
<dbReference type="KEGG" id="gfu:KM031_18695"/>
<dbReference type="Gene3D" id="1.10.760.10">
    <property type="entry name" value="Cytochrome c-like domain"/>
    <property type="match status" value="1"/>
</dbReference>
<dbReference type="GO" id="GO:0009055">
    <property type="term" value="F:electron transfer activity"/>
    <property type="evidence" value="ECO:0007669"/>
    <property type="project" value="InterPro"/>
</dbReference>
<accession>A0A975PAC5</accession>
<dbReference type="RefSeq" id="WP_215505667.1">
    <property type="nucleotide sequence ID" value="NZ_CP076363.1"/>
</dbReference>
<keyword evidence="5 6" id="KW-0408">Iron</keyword>
<dbReference type="Pfam" id="PF00034">
    <property type="entry name" value="Cytochrom_C"/>
    <property type="match status" value="1"/>
</dbReference>
<dbReference type="GO" id="GO:0020037">
    <property type="term" value="F:heme binding"/>
    <property type="evidence" value="ECO:0007669"/>
    <property type="project" value="InterPro"/>
</dbReference>
<evidence type="ECO:0000256" key="1">
    <source>
        <dbReference type="ARBA" id="ARBA00022448"/>
    </source>
</evidence>
<evidence type="ECO:0000313" key="9">
    <source>
        <dbReference type="EMBL" id="QWK92679.1"/>
    </source>
</evidence>
<evidence type="ECO:0000256" key="4">
    <source>
        <dbReference type="ARBA" id="ARBA00022982"/>
    </source>
</evidence>
<dbReference type="PRINTS" id="PR00604">
    <property type="entry name" value="CYTCHRMECIAB"/>
</dbReference>
<dbReference type="InterPro" id="IPR009056">
    <property type="entry name" value="Cyt_c-like_dom"/>
</dbReference>
<dbReference type="AlphaFoldDB" id="A0A975PAC5"/>
<feature type="domain" description="Cytochrome c" evidence="8">
    <location>
        <begin position="31"/>
        <end position="131"/>
    </location>
</feature>
<keyword evidence="1" id="KW-0813">Transport</keyword>
<evidence type="ECO:0000259" key="8">
    <source>
        <dbReference type="PROSITE" id="PS51007"/>
    </source>
</evidence>
<evidence type="ECO:0000256" key="7">
    <source>
        <dbReference type="SAM" id="SignalP"/>
    </source>
</evidence>
<keyword evidence="2 6" id="KW-0349">Heme</keyword>
<evidence type="ECO:0000256" key="5">
    <source>
        <dbReference type="ARBA" id="ARBA00023004"/>
    </source>
</evidence>
<evidence type="ECO:0000313" key="10">
    <source>
        <dbReference type="Proteomes" id="UP000679352"/>
    </source>
</evidence>